<dbReference type="EMBL" id="FN653637">
    <property type="protein sequence ID" value="CBY15732.1"/>
    <property type="molecule type" value="Genomic_DNA"/>
</dbReference>
<reference evidence="2" key="1">
    <citation type="journal article" date="2010" name="Science">
        <title>Plasticity of animal genome architecture unmasked by rapid evolution of a pelagic tunicate.</title>
        <authorList>
            <person name="Denoeud F."/>
            <person name="Henriet S."/>
            <person name="Mungpakdee S."/>
            <person name="Aury J.M."/>
            <person name="Da Silva C."/>
            <person name="Brinkmann H."/>
            <person name="Mikhaleva J."/>
            <person name="Olsen L.C."/>
            <person name="Jubin C."/>
            <person name="Canestro C."/>
            <person name="Bouquet J.M."/>
            <person name="Danks G."/>
            <person name="Poulain J."/>
            <person name="Campsteijn C."/>
            <person name="Adamski M."/>
            <person name="Cross I."/>
            <person name="Yadetie F."/>
            <person name="Muffato M."/>
            <person name="Louis A."/>
            <person name="Butcher S."/>
            <person name="Tsagkogeorga G."/>
            <person name="Konrad A."/>
            <person name="Singh S."/>
            <person name="Jensen M.F."/>
            <person name="Cong E.H."/>
            <person name="Eikeseth-Otteraa H."/>
            <person name="Noel B."/>
            <person name="Anthouard V."/>
            <person name="Porcel B.M."/>
            <person name="Kachouri-Lafond R."/>
            <person name="Nishino A."/>
            <person name="Ugolini M."/>
            <person name="Chourrout P."/>
            <person name="Nishida H."/>
            <person name="Aasland R."/>
            <person name="Huzurbazar S."/>
            <person name="Westhof E."/>
            <person name="Delsuc F."/>
            <person name="Lehrach H."/>
            <person name="Reinhardt R."/>
            <person name="Weissenbach J."/>
            <person name="Roy S.W."/>
            <person name="Artiguenave F."/>
            <person name="Postlethwait J.H."/>
            <person name="Manak J.R."/>
            <person name="Thompson E.M."/>
            <person name="Jaillon O."/>
            <person name="Du Pasquier L."/>
            <person name="Boudinot P."/>
            <person name="Liberles D.A."/>
            <person name="Volff J.N."/>
            <person name="Philippe H."/>
            <person name="Lenhard B."/>
            <person name="Roest Crollius H."/>
            <person name="Wincker P."/>
            <person name="Chourrout D."/>
        </authorList>
    </citation>
    <scope>NUCLEOTIDE SEQUENCE [LARGE SCALE GENOMIC DNA]</scope>
</reference>
<dbReference type="AlphaFoldDB" id="E4Y1I8"/>
<protein>
    <submittedName>
        <fullName evidence="2">Uncharacterized protein</fullName>
    </submittedName>
</protein>
<keyword evidence="1" id="KW-0812">Transmembrane</keyword>
<feature type="transmembrane region" description="Helical" evidence="1">
    <location>
        <begin position="137"/>
        <end position="158"/>
    </location>
</feature>
<evidence type="ECO:0000313" key="3">
    <source>
        <dbReference type="Proteomes" id="UP000001307"/>
    </source>
</evidence>
<dbReference type="Proteomes" id="UP000001307">
    <property type="component" value="Unassembled WGS sequence"/>
</dbReference>
<accession>E4Y1I8</accession>
<keyword evidence="3" id="KW-1185">Reference proteome</keyword>
<evidence type="ECO:0000313" key="2">
    <source>
        <dbReference type="EMBL" id="CBY15732.1"/>
    </source>
</evidence>
<dbReference type="InParanoid" id="E4Y1I8"/>
<organism evidence="2">
    <name type="scientific">Oikopleura dioica</name>
    <name type="common">Tunicate</name>
    <dbReference type="NCBI Taxonomy" id="34765"/>
    <lineage>
        <taxon>Eukaryota</taxon>
        <taxon>Metazoa</taxon>
        <taxon>Chordata</taxon>
        <taxon>Tunicata</taxon>
        <taxon>Appendicularia</taxon>
        <taxon>Copelata</taxon>
        <taxon>Oikopleuridae</taxon>
        <taxon>Oikopleura</taxon>
    </lineage>
</organism>
<keyword evidence="1" id="KW-0472">Membrane</keyword>
<gene>
    <name evidence="2" type="ORF">GSOID_T00014045001</name>
</gene>
<sequence length="182" mass="20204">LLSFLQLTARNLSSLNDELNPSLKLLSIGGIGLLVLSLLSSFFQLITSVSDKFHLSRENFKIGACVWLFVNVCAALWSFIHSSFLTMLALRSETTTAKILLEANRVETETGRKEEINAIEEGEILAPEEAAPAAPFLISWLFTFAFLALVVLIALELIKKTKEEDQIYKENNVSLSFFNSCG</sequence>
<evidence type="ECO:0000256" key="1">
    <source>
        <dbReference type="SAM" id="Phobius"/>
    </source>
</evidence>
<name>E4Y1I8_OIKDI</name>
<keyword evidence="1" id="KW-1133">Transmembrane helix</keyword>
<feature type="non-terminal residue" evidence="2">
    <location>
        <position position="1"/>
    </location>
</feature>
<feature type="transmembrane region" description="Helical" evidence="1">
    <location>
        <begin position="25"/>
        <end position="47"/>
    </location>
</feature>
<proteinExistence type="predicted"/>
<feature type="transmembrane region" description="Helical" evidence="1">
    <location>
        <begin position="59"/>
        <end position="80"/>
    </location>
</feature>